<dbReference type="InterPro" id="IPR045312">
    <property type="entry name" value="PCBER-like"/>
</dbReference>
<comment type="caution">
    <text evidence="4">The sequence shown here is derived from an EMBL/GenBank/DDBJ whole genome shotgun (WGS) entry which is preliminary data.</text>
</comment>
<evidence type="ECO:0000256" key="2">
    <source>
        <dbReference type="ARBA" id="ARBA00023002"/>
    </source>
</evidence>
<evidence type="ECO:0000259" key="3">
    <source>
        <dbReference type="Pfam" id="PF05368"/>
    </source>
</evidence>
<dbReference type="AlphaFoldDB" id="A0A438MRV6"/>
<evidence type="ECO:0000313" key="5">
    <source>
        <dbReference type="Proteomes" id="UP000288859"/>
    </source>
</evidence>
<dbReference type="SUPFAM" id="SSF51735">
    <property type="entry name" value="NAD(P)-binding Rossmann-fold domains"/>
    <property type="match status" value="1"/>
</dbReference>
<dbReference type="Gene3D" id="3.40.50.720">
    <property type="entry name" value="NAD(P)-binding Rossmann-like Domain"/>
    <property type="match status" value="1"/>
</dbReference>
<dbReference type="Gene3D" id="3.90.25.10">
    <property type="entry name" value="UDP-galactose 4-epimerase, domain 1"/>
    <property type="match status" value="1"/>
</dbReference>
<dbReference type="InterPro" id="IPR008030">
    <property type="entry name" value="NmrA-like"/>
</dbReference>
<proteinExistence type="predicted"/>
<dbReference type="Proteomes" id="UP000288859">
    <property type="component" value="Unassembled WGS sequence"/>
</dbReference>
<keyword evidence="2" id="KW-0560">Oxidoreductase</keyword>
<dbReference type="PANTHER" id="PTHR47706:SF9">
    <property type="entry name" value="NMRA-LIKE DOMAIN-CONTAINING PROTEIN-RELATED"/>
    <property type="match status" value="1"/>
</dbReference>
<dbReference type="GO" id="GO:0016491">
    <property type="term" value="F:oxidoreductase activity"/>
    <property type="evidence" value="ECO:0007669"/>
    <property type="project" value="UniProtKB-KW"/>
</dbReference>
<dbReference type="OrthoDB" id="9974981at2759"/>
<evidence type="ECO:0000256" key="1">
    <source>
        <dbReference type="ARBA" id="ARBA00022857"/>
    </source>
</evidence>
<reference evidence="4 5" key="1">
    <citation type="submission" date="2017-03" db="EMBL/GenBank/DDBJ databases">
        <title>Genomes of endolithic fungi from Antarctica.</title>
        <authorList>
            <person name="Coleine C."/>
            <person name="Masonjones S."/>
            <person name="Stajich J.E."/>
        </authorList>
    </citation>
    <scope>NUCLEOTIDE SEQUENCE [LARGE SCALE GENOMIC DNA]</scope>
    <source>
        <strain evidence="4 5">CCFEE 6314</strain>
    </source>
</reference>
<evidence type="ECO:0000313" key="4">
    <source>
        <dbReference type="EMBL" id="RVX66366.1"/>
    </source>
</evidence>
<feature type="domain" description="NmrA-like" evidence="3">
    <location>
        <begin position="5"/>
        <end position="231"/>
    </location>
</feature>
<dbReference type="VEuPathDB" id="FungiDB:PV10_07754"/>
<dbReference type="CDD" id="cd05259">
    <property type="entry name" value="PCBER_SDR_a"/>
    <property type="match status" value="1"/>
</dbReference>
<protein>
    <recommendedName>
        <fullName evidence="3">NmrA-like domain-containing protein</fullName>
    </recommendedName>
</protein>
<sequence length="299" mass="33464">MSLNQVLLIGASGNLGTLVLKHLLSSTSAFRVTVLTRASSVNSHVFPSSVRVITVSDDYPVEEVREAFQNIDVVIAAVSMTAMHHQYKLIDAAVAAGVKRYFPTEFGLDSIPDWLLELRPMFRTKHDVRDYLITKEKVGLSWTSIVCNVFFEMGIKSGFFGFLWDEKKAVLIDGGGSEWPATTLDTVAIAVVRAIEKPEDTKNKVLLIQDFPCSQKEILQAIQNITGDRWTVENRVYEEWLDEAKIEVRSGDNKALTKLTFATVLETASDWESRPEYANRMLALPTKSFEVAMAEALKK</sequence>
<gene>
    <name evidence="4" type="ORF">B0A52_09974</name>
</gene>
<name>A0A438MRV6_EXOME</name>
<dbReference type="InterPro" id="IPR051609">
    <property type="entry name" value="NmrA/Isoflavone_reductase-like"/>
</dbReference>
<keyword evidence="1" id="KW-0521">NADP</keyword>
<dbReference type="InterPro" id="IPR036291">
    <property type="entry name" value="NAD(P)-bd_dom_sf"/>
</dbReference>
<accession>A0A438MRV6</accession>
<dbReference type="PANTHER" id="PTHR47706">
    <property type="entry name" value="NMRA-LIKE FAMILY PROTEIN"/>
    <property type="match status" value="1"/>
</dbReference>
<organism evidence="4 5">
    <name type="scientific">Exophiala mesophila</name>
    <name type="common">Black yeast-like fungus</name>
    <dbReference type="NCBI Taxonomy" id="212818"/>
    <lineage>
        <taxon>Eukaryota</taxon>
        <taxon>Fungi</taxon>
        <taxon>Dikarya</taxon>
        <taxon>Ascomycota</taxon>
        <taxon>Pezizomycotina</taxon>
        <taxon>Eurotiomycetes</taxon>
        <taxon>Chaetothyriomycetidae</taxon>
        <taxon>Chaetothyriales</taxon>
        <taxon>Herpotrichiellaceae</taxon>
        <taxon>Exophiala</taxon>
    </lineage>
</organism>
<dbReference type="Pfam" id="PF05368">
    <property type="entry name" value="NmrA"/>
    <property type="match status" value="1"/>
</dbReference>
<dbReference type="EMBL" id="NAJM01000063">
    <property type="protein sequence ID" value="RVX66366.1"/>
    <property type="molecule type" value="Genomic_DNA"/>
</dbReference>